<dbReference type="Pfam" id="PF11376">
    <property type="entry name" value="DUF3179"/>
    <property type="match status" value="1"/>
</dbReference>
<feature type="chain" id="PRO_5046000545" evidence="1">
    <location>
        <begin position="22"/>
        <end position="357"/>
    </location>
</feature>
<gene>
    <name evidence="2" type="ORF">RXV94_10945</name>
</gene>
<name>A0ABU3U8D7_9FLAO</name>
<organism evidence="2 3">
    <name type="scientific">Gilvirhabdus luticola</name>
    <dbReference type="NCBI Taxonomy" id="3079858"/>
    <lineage>
        <taxon>Bacteria</taxon>
        <taxon>Pseudomonadati</taxon>
        <taxon>Bacteroidota</taxon>
        <taxon>Flavobacteriia</taxon>
        <taxon>Flavobacteriales</taxon>
        <taxon>Flavobacteriaceae</taxon>
        <taxon>Gilvirhabdus</taxon>
    </lineage>
</organism>
<accession>A0ABU3U8D7</accession>
<evidence type="ECO:0000256" key="1">
    <source>
        <dbReference type="SAM" id="SignalP"/>
    </source>
</evidence>
<keyword evidence="3" id="KW-1185">Reference proteome</keyword>
<dbReference type="EMBL" id="JAWHTF010000006">
    <property type="protein sequence ID" value="MDU8886678.1"/>
    <property type="molecule type" value="Genomic_DNA"/>
</dbReference>
<proteinExistence type="predicted"/>
<keyword evidence="1" id="KW-0732">Signal</keyword>
<dbReference type="RefSeq" id="WP_316662775.1">
    <property type="nucleotide sequence ID" value="NZ_JAWHTF010000006.1"/>
</dbReference>
<feature type="signal peptide" evidence="1">
    <location>
        <begin position="1"/>
        <end position="21"/>
    </location>
</feature>
<evidence type="ECO:0000313" key="3">
    <source>
        <dbReference type="Proteomes" id="UP001268651"/>
    </source>
</evidence>
<sequence>MKKTVLVIFGIIFIISCSSSGNNETPNDLPNNNGNNNSANQEWLIPINEVKDGGPGKDGIASIDSPKFEAAEFQTHLQNDDLVVGVIHNGEAKAYPHAILDWHEIVNDETVTINYCPLTGSAFGWKNIVNGSSSTFGVSGLLYNTNLILYDRKTDSNWSQMLLQCVNGNLIGDSPEIVSVIETNWLTWKSMYPFSSVLSRESGSFDLEHYDRYPYGNYLENHNFFLFNVTPLNSTLPHKQRVFAIINNNMAKVYQFSDFEGGNAIVDSFNGKNYLVVGNENIINAFELTDDISHLCYEYCFDYTETFFKDNEGNNWSIFGKATSGSREGQNLITPKSLVSFWFAIAAFYPGPYIYSE</sequence>
<reference evidence="2 3" key="1">
    <citation type="submission" date="2023-10" db="EMBL/GenBank/DDBJ databases">
        <title>Marimonas sp. nov. isolated from tidal mud flat.</title>
        <authorList>
            <person name="Jaincy N.J."/>
            <person name="Srinivasan S."/>
            <person name="Lee S.-S."/>
        </authorList>
    </citation>
    <scope>NUCLEOTIDE SEQUENCE [LARGE SCALE GENOMIC DNA]</scope>
    <source>
        <strain evidence="2 3">MJ-SS3</strain>
    </source>
</reference>
<evidence type="ECO:0000313" key="2">
    <source>
        <dbReference type="EMBL" id="MDU8886678.1"/>
    </source>
</evidence>
<protein>
    <submittedName>
        <fullName evidence="2">DUF3179 domain-containing protein</fullName>
    </submittedName>
</protein>
<dbReference type="PROSITE" id="PS51257">
    <property type="entry name" value="PROKAR_LIPOPROTEIN"/>
    <property type="match status" value="1"/>
</dbReference>
<dbReference type="InterPro" id="IPR021516">
    <property type="entry name" value="DUF3179"/>
</dbReference>
<comment type="caution">
    <text evidence="2">The sequence shown here is derived from an EMBL/GenBank/DDBJ whole genome shotgun (WGS) entry which is preliminary data.</text>
</comment>
<dbReference type="Proteomes" id="UP001268651">
    <property type="component" value="Unassembled WGS sequence"/>
</dbReference>